<name>A0A9W9GBR1_9EURO</name>
<dbReference type="CDD" id="cd07822">
    <property type="entry name" value="SRPBCC_4"/>
    <property type="match status" value="1"/>
</dbReference>
<proteinExistence type="predicted"/>
<reference evidence="2" key="2">
    <citation type="journal article" date="2023" name="IMA Fungus">
        <title>Comparative genomic study of the Penicillium genus elucidates a diverse pangenome and 15 lateral gene transfer events.</title>
        <authorList>
            <person name="Petersen C."/>
            <person name="Sorensen T."/>
            <person name="Nielsen M.R."/>
            <person name="Sondergaard T.E."/>
            <person name="Sorensen J.L."/>
            <person name="Fitzpatrick D.A."/>
            <person name="Frisvad J.C."/>
            <person name="Nielsen K.L."/>
        </authorList>
    </citation>
    <scope>NUCLEOTIDE SEQUENCE</scope>
    <source>
        <strain evidence="2">IBT 30069</strain>
    </source>
</reference>
<dbReference type="OrthoDB" id="509124at2759"/>
<dbReference type="Proteomes" id="UP001149165">
    <property type="component" value="Unassembled WGS sequence"/>
</dbReference>
<feature type="compositionally biased region" description="Polar residues" evidence="1">
    <location>
        <begin position="1"/>
        <end position="16"/>
    </location>
</feature>
<evidence type="ECO:0000313" key="3">
    <source>
        <dbReference type="Proteomes" id="UP001149165"/>
    </source>
</evidence>
<feature type="region of interest" description="Disordered" evidence="1">
    <location>
        <begin position="1"/>
        <end position="20"/>
    </location>
</feature>
<gene>
    <name evidence="2" type="ORF">N7456_000281</name>
</gene>
<evidence type="ECO:0000313" key="2">
    <source>
        <dbReference type="EMBL" id="KAJ5115933.1"/>
    </source>
</evidence>
<reference evidence="2" key="1">
    <citation type="submission" date="2022-11" db="EMBL/GenBank/DDBJ databases">
        <authorList>
            <person name="Petersen C."/>
        </authorList>
    </citation>
    <scope>NUCLEOTIDE SEQUENCE</scope>
    <source>
        <strain evidence="2">IBT 30069</strain>
    </source>
</reference>
<sequence length="206" mass="23075">MASHTFSDSKNTTRPTPNIKAKDAIFQIGSSTFISAPPTKTWDALINTSTWPTWNKFIPRVTIVAQPNTTTTDSETPLSPILQNGTRMMFHVLMDPTSPKEKFTDTSLVVTKFEPPSEENGSTGRIVWSSDFEAKDTFSPLLLTAEREHEILAVEGGSEVRNWENQIGYLAYVIRWMFGKQLNDNFELWIGGLKRFAEGDVGENGI</sequence>
<dbReference type="Gene3D" id="3.30.530.20">
    <property type="match status" value="1"/>
</dbReference>
<dbReference type="AlphaFoldDB" id="A0A9W9GBR1"/>
<protein>
    <recommendedName>
        <fullName evidence="4">Coenzyme Q-binding protein COQ10 START domain-containing protein</fullName>
    </recommendedName>
</protein>
<dbReference type="SUPFAM" id="SSF55961">
    <property type="entry name" value="Bet v1-like"/>
    <property type="match status" value="1"/>
</dbReference>
<comment type="caution">
    <text evidence="2">The sequence shown here is derived from an EMBL/GenBank/DDBJ whole genome shotgun (WGS) entry which is preliminary data.</text>
</comment>
<organism evidence="2 3">
    <name type="scientific">Penicillium angulare</name>
    <dbReference type="NCBI Taxonomy" id="116970"/>
    <lineage>
        <taxon>Eukaryota</taxon>
        <taxon>Fungi</taxon>
        <taxon>Dikarya</taxon>
        <taxon>Ascomycota</taxon>
        <taxon>Pezizomycotina</taxon>
        <taxon>Eurotiomycetes</taxon>
        <taxon>Eurotiomycetidae</taxon>
        <taxon>Eurotiales</taxon>
        <taxon>Aspergillaceae</taxon>
        <taxon>Penicillium</taxon>
    </lineage>
</organism>
<dbReference type="EMBL" id="JAPQKH010000001">
    <property type="protein sequence ID" value="KAJ5115933.1"/>
    <property type="molecule type" value="Genomic_DNA"/>
</dbReference>
<accession>A0A9W9GBR1</accession>
<evidence type="ECO:0008006" key="4">
    <source>
        <dbReference type="Google" id="ProtNLM"/>
    </source>
</evidence>
<keyword evidence="3" id="KW-1185">Reference proteome</keyword>
<evidence type="ECO:0000256" key="1">
    <source>
        <dbReference type="SAM" id="MobiDB-lite"/>
    </source>
</evidence>
<dbReference type="InterPro" id="IPR023393">
    <property type="entry name" value="START-like_dom_sf"/>
</dbReference>